<keyword evidence="3" id="KW-1185">Reference proteome</keyword>
<name>A0ABU9IS82_9FLAO</name>
<organism evidence="2 3">
    <name type="scientific">Flavobacterium calami</name>
    <dbReference type="NCBI Taxonomy" id="3139144"/>
    <lineage>
        <taxon>Bacteria</taxon>
        <taxon>Pseudomonadati</taxon>
        <taxon>Bacteroidota</taxon>
        <taxon>Flavobacteriia</taxon>
        <taxon>Flavobacteriales</taxon>
        <taxon>Flavobacteriaceae</taxon>
        <taxon>Flavobacterium</taxon>
    </lineage>
</organism>
<feature type="transmembrane region" description="Helical" evidence="1">
    <location>
        <begin position="77"/>
        <end position="98"/>
    </location>
</feature>
<feature type="transmembrane region" description="Helical" evidence="1">
    <location>
        <begin position="44"/>
        <end position="65"/>
    </location>
</feature>
<accession>A0ABU9IS82</accession>
<proteinExistence type="predicted"/>
<keyword evidence="1" id="KW-0472">Membrane</keyword>
<keyword evidence="1" id="KW-1133">Transmembrane helix</keyword>
<dbReference type="RefSeq" id="WP_341694056.1">
    <property type="nucleotide sequence ID" value="NZ_JBBYHS010000017.1"/>
</dbReference>
<evidence type="ECO:0000313" key="3">
    <source>
        <dbReference type="Proteomes" id="UP001485226"/>
    </source>
</evidence>
<dbReference type="Proteomes" id="UP001485226">
    <property type="component" value="Unassembled WGS sequence"/>
</dbReference>
<evidence type="ECO:0008006" key="4">
    <source>
        <dbReference type="Google" id="ProtNLM"/>
    </source>
</evidence>
<reference evidence="2 3" key="1">
    <citation type="submission" date="2024-04" db="EMBL/GenBank/DDBJ databases">
        <title>Flavobacterium sp. DGU38 16S ribosomal RNA gene Genome sequencing and assembly.</title>
        <authorList>
            <person name="Park S."/>
        </authorList>
    </citation>
    <scope>NUCLEOTIDE SEQUENCE [LARGE SCALE GENOMIC DNA]</scope>
    <source>
        <strain evidence="2 3">DGU38</strain>
    </source>
</reference>
<feature type="transmembrane region" description="Helical" evidence="1">
    <location>
        <begin position="131"/>
        <end position="151"/>
    </location>
</feature>
<evidence type="ECO:0000256" key="1">
    <source>
        <dbReference type="SAM" id="Phobius"/>
    </source>
</evidence>
<sequence>MKLLKKEIIWSVALLIISYFIYNPDLSFNSNNKSTIDINIHDTYFVIESLNILFLIIAVLFFIVYSIRIIVSRLKNSIINGMFLFSNVLMIIVVGYIIQVTKLLIVEAGWTIYPPLSANIQIHEDNSMKNLFHIAIGIQIFLVITLILVAAKTAINIKKSRTTKS</sequence>
<gene>
    <name evidence="2" type="ORF">AAEO57_16100</name>
</gene>
<dbReference type="SUPFAM" id="SSF81442">
    <property type="entry name" value="Cytochrome c oxidase subunit I-like"/>
    <property type="match status" value="1"/>
</dbReference>
<dbReference type="InterPro" id="IPR036927">
    <property type="entry name" value="Cyt_c_oxase-like_su1_sf"/>
</dbReference>
<feature type="transmembrane region" description="Helical" evidence="1">
    <location>
        <begin position="7"/>
        <end position="24"/>
    </location>
</feature>
<comment type="caution">
    <text evidence="2">The sequence shown here is derived from an EMBL/GenBank/DDBJ whole genome shotgun (WGS) entry which is preliminary data.</text>
</comment>
<keyword evidence="1" id="KW-0812">Transmembrane</keyword>
<dbReference type="EMBL" id="JBBYHS010000017">
    <property type="protein sequence ID" value="MEL1255313.1"/>
    <property type="molecule type" value="Genomic_DNA"/>
</dbReference>
<protein>
    <recommendedName>
        <fullName evidence="4">DUF2975 domain-containing protein</fullName>
    </recommendedName>
</protein>
<evidence type="ECO:0000313" key="2">
    <source>
        <dbReference type="EMBL" id="MEL1255313.1"/>
    </source>
</evidence>